<evidence type="ECO:0000256" key="6">
    <source>
        <dbReference type="ARBA" id="ARBA00022723"/>
    </source>
</evidence>
<comment type="subcellular location">
    <subcellularLocation>
        <location evidence="1">Cytoplasm</location>
    </subcellularLocation>
</comment>
<dbReference type="RefSeq" id="WP_176978006.1">
    <property type="nucleotide sequence ID" value="NZ_JABZEO010000019.1"/>
</dbReference>
<dbReference type="GO" id="GO:0005737">
    <property type="term" value="C:cytoplasm"/>
    <property type="evidence" value="ECO:0007669"/>
    <property type="project" value="UniProtKB-SubCell"/>
</dbReference>
<comment type="similarity">
    <text evidence="2">Belongs to the TsaE family.</text>
</comment>
<evidence type="ECO:0000313" key="12">
    <source>
        <dbReference type="Proteomes" id="UP000592294"/>
    </source>
</evidence>
<dbReference type="Gene3D" id="3.40.50.300">
    <property type="entry name" value="P-loop containing nucleotide triphosphate hydrolases"/>
    <property type="match status" value="1"/>
</dbReference>
<dbReference type="Proteomes" id="UP000592294">
    <property type="component" value="Unassembled WGS sequence"/>
</dbReference>
<accession>A0A850REB4</accession>
<keyword evidence="4" id="KW-0963">Cytoplasm</keyword>
<name>A0A850REB4_9GAMM</name>
<dbReference type="PANTHER" id="PTHR33540:SF2">
    <property type="entry name" value="TRNA THREONYLCARBAMOYLADENOSINE BIOSYNTHESIS PROTEIN TSAE"/>
    <property type="match status" value="1"/>
</dbReference>
<dbReference type="InterPro" id="IPR027417">
    <property type="entry name" value="P-loop_NTPase"/>
</dbReference>
<dbReference type="AlphaFoldDB" id="A0A850REB4"/>
<dbReference type="NCBIfam" id="TIGR00150">
    <property type="entry name" value="T6A_YjeE"/>
    <property type="match status" value="1"/>
</dbReference>
<keyword evidence="11" id="KW-0808">Transferase</keyword>
<keyword evidence="6" id="KW-0479">Metal-binding</keyword>
<keyword evidence="7" id="KW-0547">Nucleotide-binding</keyword>
<protein>
    <recommendedName>
        <fullName evidence="3">tRNA threonylcarbamoyladenosine biosynthesis protein TsaE</fullName>
    </recommendedName>
    <alternativeName>
        <fullName evidence="10">t(6)A37 threonylcarbamoyladenosine biosynthesis protein TsaE</fullName>
    </alternativeName>
</protein>
<comment type="caution">
    <text evidence="11">The sequence shown here is derived from an EMBL/GenBank/DDBJ whole genome shotgun (WGS) entry which is preliminary data.</text>
</comment>
<dbReference type="Pfam" id="PF02367">
    <property type="entry name" value="TsaE"/>
    <property type="match status" value="1"/>
</dbReference>
<evidence type="ECO:0000256" key="4">
    <source>
        <dbReference type="ARBA" id="ARBA00022490"/>
    </source>
</evidence>
<evidence type="ECO:0000256" key="9">
    <source>
        <dbReference type="ARBA" id="ARBA00022842"/>
    </source>
</evidence>
<evidence type="ECO:0000256" key="1">
    <source>
        <dbReference type="ARBA" id="ARBA00004496"/>
    </source>
</evidence>
<evidence type="ECO:0000256" key="8">
    <source>
        <dbReference type="ARBA" id="ARBA00022840"/>
    </source>
</evidence>
<dbReference type="SUPFAM" id="SSF52540">
    <property type="entry name" value="P-loop containing nucleoside triphosphate hydrolases"/>
    <property type="match status" value="1"/>
</dbReference>
<organism evidence="11 12">
    <name type="scientific">Allochromatium humboldtianum</name>
    <dbReference type="NCBI Taxonomy" id="504901"/>
    <lineage>
        <taxon>Bacteria</taxon>
        <taxon>Pseudomonadati</taxon>
        <taxon>Pseudomonadota</taxon>
        <taxon>Gammaproteobacteria</taxon>
        <taxon>Chromatiales</taxon>
        <taxon>Chromatiaceae</taxon>
        <taxon>Allochromatium</taxon>
    </lineage>
</organism>
<dbReference type="GO" id="GO:0002949">
    <property type="term" value="P:tRNA threonylcarbamoyladenosine modification"/>
    <property type="evidence" value="ECO:0007669"/>
    <property type="project" value="InterPro"/>
</dbReference>
<evidence type="ECO:0000256" key="7">
    <source>
        <dbReference type="ARBA" id="ARBA00022741"/>
    </source>
</evidence>
<evidence type="ECO:0000256" key="5">
    <source>
        <dbReference type="ARBA" id="ARBA00022694"/>
    </source>
</evidence>
<dbReference type="EMBL" id="JABZEO010000019">
    <property type="protein sequence ID" value="NVZ11305.1"/>
    <property type="molecule type" value="Genomic_DNA"/>
</dbReference>
<reference evidence="11 12" key="1">
    <citation type="submission" date="2020-06" db="EMBL/GenBank/DDBJ databases">
        <title>Whole-genome sequence of Allochromatium humboldtianum DSM 21881, type strain.</title>
        <authorList>
            <person name="Kyndt J.A."/>
            <person name="Meyer T.E."/>
        </authorList>
    </citation>
    <scope>NUCLEOTIDE SEQUENCE [LARGE SCALE GENOMIC DNA]</scope>
    <source>
        <strain evidence="11 12">DSM 21881</strain>
    </source>
</reference>
<keyword evidence="8" id="KW-0067">ATP-binding</keyword>
<keyword evidence="9" id="KW-0460">Magnesium</keyword>
<keyword evidence="5" id="KW-0819">tRNA processing</keyword>
<proteinExistence type="inferred from homology"/>
<evidence type="ECO:0000256" key="2">
    <source>
        <dbReference type="ARBA" id="ARBA00007599"/>
    </source>
</evidence>
<evidence type="ECO:0000256" key="3">
    <source>
        <dbReference type="ARBA" id="ARBA00019010"/>
    </source>
</evidence>
<dbReference type="GO" id="GO:0046872">
    <property type="term" value="F:metal ion binding"/>
    <property type="evidence" value="ECO:0007669"/>
    <property type="project" value="UniProtKB-KW"/>
</dbReference>
<dbReference type="PANTHER" id="PTHR33540">
    <property type="entry name" value="TRNA THREONYLCARBAMOYLADENOSINE BIOSYNTHESIS PROTEIN TSAE"/>
    <property type="match status" value="1"/>
</dbReference>
<evidence type="ECO:0000256" key="10">
    <source>
        <dbReference type="ARBA" id="ARBA00032441"/>
    </source>
</evidence>
<dbReference type="GO" id="GO:0005524">
    <property type="term" value="F:ATP binding"/>
    <property type="evidence" value="ECO:0007669"/>
    <property type="project" value="UniProtKB-KW"/>
</dbReference>
<evidence type="ECO:0000313" key="11">
    <source>
        <dbReference type="EMBL" id="NVZ11305.1"/>
    </source>
</evidence>
<dbReference type="InterPro" id="IPR003442">
    <property type="entry name" value="T6A_TsaE"/>
</dbReference>
<dbReference type="GO" id="GO:0016740">
    <property type="term" value="F:transferase activity"/>
    <property type="evidence" value="ECO:0007669"/>
    <property type="project" value="UniProtKB-KW"/>
</dbReference>
<gene>
    <name evidence="11" type="primary">tsaE</name>
    <name evidence="11" type="ORF">HW932_18810</name>
</gene>
<sequence>MQTTLELTLDTPESQMDFGACLASALKPPCVIFLEGDLGTGKTTLTRGILRGLGHSGAVRSPTYTLVEPYALTGFELYHFDLYRLGDPEELDYLGLRDLLGNAAVWIVEWPERGAGLLPKPDLRIRLVHLDAGRRLTLNALSPSGQDLLADVISAADVVSAPHLRADT</sequence>
<keyword evidence="12" id="KW-1185">Reference proteome</keyword>